<keyword evidence="3" id="KW-1185">Reference proteome</keyword>
<dbReference type="EMBL" id="JBHUDX010000048">
    <property type="protein sequence ID" value="MFD1660049.1"/>
    <property type="molecule type" value="Genomic_DNA"/>
</dbReference>
<dbReference type="RefSeq" id="WP_381083833.1">
    <property type="nucleotide sequence ID" value="NZ_JBHUDX010000048.1"/>
</dbReference>
<sequence>MLGAHGPVYGPLGEYRRPGMRFTDAAALQKGDCLGAPSPRVARLVSYAGTHDQRVPGLTRLAPGTTLSAAKGLSDAACARDVPPKDHGYAPSRYEAASRTGRSARMSGTHLVVCTVRKQNGAPWGGTDHEEGVAMPGSTKTMGVITVAGLVVVTAYTVALGSNGWLWFGWVVLGLVTLGMVASRST</sequence>
<evidence type="ECO:0000256" key="1">
    <source>
        <dbReference type="SAM" id="Phobius"/>
    </source>
</evidence>
<accession>A0ABW4IRN0</accession>
<reference evidence="3" key="1">
    <citation type="journal article" date="2019" name="Int. J. Syst. Evol. Microbiol.">
        <title>The Global Catalogue of Microorganisms (GCM) 10K type strain sequencing project: providing services to taxonomists for standard genome sequencing and annotation.</title>
        <authorList>
            <consortium name="The Broad Institute Genomics Platform"/>
            <consortium name="The Broad Institute Genome Sequencing Center for Infectious Disease"/>
            <person name="Wu L."/>
            <person name="Ma J."/>
        </authorList>
    </citation>
    <scope>NUCLEOTIDE SEQUENCE [LARGE SCALE GENOMIC DNA]</scope>
    <source>
        <strain evidence="3">CGMCC 1.12470</strain>
    </source>
</reference>
<name>A0ABW4IRN0_9ACTN</name>
<evidence type="ECO:0000313" key="2">
    <source>
        <dbReference type="EMBL" id="MFD1660049.1"/>
    </source>
</evidence>
<keyword evidence="1" id="KW-1133">Transmembrane helix</keyword>
<dbReference type="Proteomes" id="UP001597261">
    <property type="component" value="Unassembled WGS sequence"/>
</dbReference>
<organism evidence="2 3">
    <name type="scientific">Streptomyces caeni</name>
    <dbReference type="NCBI Taxonomy" id="2307231"/>
    <lineage>
        <taxon>Bacteria</taxon>
        <taxon>Bacillati</taxon>
        <taxon>Actinomycetota</taxon>
        <taxon>Actinomycetes</taxon>
        <taxon>Kitasatosporales</taxon>
        <taxon>Streptomycetaceae</taxon>
        <taxon>Streptomyces</taxon>
    </lineage>
</organism>
<feature type="transmembrane region" description="Helical" evidence="1">
    <location>
        <begin position="141"/>
        <end position="159"/>
    </location>
</feature>
<comment type="caution">
    <text evidence="2">The sequence shown here is derived from an EMBL/GenBank/DDBJ whole genome shotgun (WGS) entry which is preliminary data.</text>
</comment>
<gene>
    <name evidence="2" type="ORF">ACFSL4_18070</name>
</gene>
<proteinExistence type="predicted"/>
<feature type="transmembrane region" description="Helical" evidence="1">
    <location>
        <begin position="165"/>
        <end position="183"/>
    </location>
</feature>
<evidence type="ECO:0000313" key="3">
    <source>
        <dbReference type="Proteomes" id="UP001597261"/>
    </source>
</evidence>
<keyword evidence="1" id="KW-0812">Transmembrane</keyword>
<keyword evidence="1" id="KW-0472">Membrane</keyword>
<protein>
    <submittedName>
        <fullName evidence="2">Uncharacterized protein</fullName>
    </submittedName>
</protein>